<dbReference type="Gene3D" id="2.120.10.80">
    <property type="entry name" value="Kelch-type beta propeller"/>
    <property type="match status" value="2"/>
</dbReference>
<organism evidence="1 2">
    <name type="scientific">Parabacteroides faecis</name>
    <dbReference type="NCBI Taxonomy" id="1217282"/>
    <lineage>
        <taxon>Bacteria</taxon>
        <taxon>Pseudomonadati</taxon>
        <taxon>Bacteroidota</taxon>
        <taxon>Bacteroidia</taxon>
        <taxon>Bacteroidales</taxon>
        <taxon>Tannerellaceae</taxon>
        <taxon>Parabacteroides</taxon>
    </lineage>
</organism>
<proteinExistence type="predicted"/>
<name>A0ABR6KLT6_9BACT</name>
<protein>
    <submittedName>
        <fullName evidence="1">Cyclically-permuted mutarotase family protein</fullName>
    </submittedName>
</protein>
<dbReference type="NCBIfam" id="TIGR03548">
    <property type="entry name" value="mutarot_permut"/>
    <property type="match status" value="1"/>
</dbReference>
<dbReference type="InterPro" id="IPR056734">
    <property type="entry name" value="NANM"/>
</dbReference>
<dbReference type="PANTHER" id="PTHR23244:SF471">
    <property type="entry name" value="GUANINE NUCLEOTIDE-BINDING PROTEIN SUBUNIT BETA 1-RELATED"/>
    <property type="match status" value="1"/>
</dbReference>
<dbReference type="EMBL" id="JACHOC010000003">
    <property type="protein sequence ID" value="MBB4621779.1"/>
    <property type="molecule type" value="Genomic_DNA"/>
</dbReference>
<dbReference type="SUPFAM" id="SSF117281">
    <property type="entry name" value="Kelch motif"/>
    <property type="match status" value="1"/>
</dbReference>
<comment type="caution">
    <text evidence="1">The sequence shown here is derived from an EMBL/GenBank/DDBJ whole genome shotgun (WGS) entry which is preliminary data.</text>
</comment>
<dbReference type="Proteomes" id="UP000533637">
    <property type="component" value="Unassembled WGS sequence"/>
</dbReference>
<dbReference type="InterPro" id="IPR019937">
    <property type="entry name" value="Cycl-permuted_mutarotase"/>
</dbReference>
<dbReference type="InterPro" id="IPR015915">
    <property type="entry name" value="Kelch-typ_b-propeller"/>
</dbReference>
<evidence type="ECO:0000313" key="1">
    <source>
        <dbReference type="EMBL" id="MBB4621779.1"/>
    </source>
</evidence>
<accession>A0ABR6KLT6</accession>
<dbReference type="PROSITE" id="PS51257">
    <property type="entry name" value="PROKAR_LIPOPROTEIN"/>
    <property type="match status" value="1"/>
</dbReference>
<dbReference type="PANTHER" id="PTHR23244">
    <property type="entry name" value="KELCH REPEAT DOMAIN"/>
    <property type="match status" value="1"/>
</dbReference>
<dbReference type="Pfam" id="PF24996">
    <property type="entry name" value="NANM"/>
    <property type="match status" value="2"/>
</dbReference>
<dbReference type="RefSeq" id="WP_183670072.1">
    <property type="nucleotide sequence ID" value="NZ_BMPB01000001.1"/>
</dbReference>
<sequence>MYNKSIVNGWLILLVILLTGCNRPTSKPNNIMINWSKLPDLPGMADTASLGVSAPFAGISNGKLVVAGGCNFPDKPVTEGGVKKYYSDIFTLDLSDKNAQWEKAGNLPLPVAYGASVTTPEGVVCIGGNNSTDFFTDVHLLSTSNNDGSVHICRLASLPVPMDNLSATYADHTVYVAGGNENKRPGNSFFAMKLVKNLDEDWEKLPDILGPARVQPVLAAQKSADGIRIYLAGGFQPLSGNTDAIIPSDMLSFHSGTKEWITETELPLFDNGARRTFTGGCAVAYKDSSILFMGGVNYDRFLAAVNRPKLIEKAEADGDTALAGTLQEEGKSYMFHPVEWYKFNTALLQYNTFTKEWTNLGEYEQLARAGAGAILKGDSLIIVNGELKPGIRTPHVNLAIIE</sequence>
<keyword evidence="2" id="KW-1185">Reference proteome</keyword>
<gene>
    <name evidence="1" type="ORF">GGQ57_001676</name>
</gene>
<reference evidence="1 2" key="1">
    <citation type="submission" date="2020-08" db="EMBL/GenBank/DDBJ databases">
        <title>Genomic Encyclopedia of Type Strains, Phase IV (KMG-IV): sequencing the most valuable type-strain genomes for metagenomic binning, comparative biology and taxonomic classification.</title>
        <authorList>
            <person name="Goeker M."/>
        </authorList>
    </citation>
    <scope>NUCLEOTIDE SEQUENCE [LARGE SCALE GENOMIC DNA]</scope>
    <source>
        <strain evidence="1 2">DSM 102983</strain>
    </source>
</reference>
<evidence type="ECO:0000313" key="2">
    <source>
        <dbReference type="Proteomes" id="UP000533637"/>
    </source>
</evidence>